<proteinExistence type="predicted"/>
<gene>
    <name evidence="1" type="ORF">DERP_005517</name>
</gene>
<evidence type="ECO:0000313" key="1">
    <source>
        <dbReference type="EMBL" id="KAH9423932.1"/>
    </source>
</evidence>
<organism evidence="1 2">
    <name type="scientific">Dermatophagoides pteronyssinus</name>
    <name type="common">European house dust mite</name>
    <dbReference type="NCBI Taxonomy" id="6956"/>
    <lineage>
        <taxon>Eukaryota</taxon>
        <taxon>Metazoa</taxon>
        <taxon>Ecdysozoa</taxon>
        <taxon>Arthropoda</taxon>
        <taxon>Chelicerata</taxon>
        <taxon>Arachnida</taxon>
        <taxon>Acari</taxon>
        <taxon>Acariformes</taxon>
        <taxon>Sarcoptiformes</taxon>
        <taxon>Astigmata</taxon>
        <taxon>Psoroptidia</taxon>
        <taxon>Analgoidea</taxon>
        <taxon>Pyroglyphidae</taxon>
        <taxon>Dermatophagoidinae</taxon>
        <taxon>Dermatophagoides</taxon>
    </lineage>
</organism>
<keyword evidence="2" id="KW-1185">Reference proteome</keyword>
<name>A0ABQ8JN62_DERPT</name>
<dbReference type="Proteomes" id="UP000887458">
    <property type="component" value="Unassembled WGS sequence"/>
</dbReference>
<reference evidence="1 2" key="1">
    <citation type="journal article" date="2018" name="J. Allergy Clin. Immunol.">
        <title>High-quality assembly of Dermatophagoides pteronyssinus genome and transcriptome reveals a wide range of novel allergens.</title>
        <authorList>
            <person name="Liu X.Y."/>
            <person name="Yang K.Y."/>
            <person name="Wang M.Q."/>
            <person name="Kwok J.S."/>
            <person name="Zeng X."/>
            <person name="Yang Z."/>
            <person name="Xiao X.J."/>
            <person name="Lau C.P."/>
            <person name="Li Y."/>
            <person name="Huang Z.M."/>
            <person name="Ba J.G."/>
            <person name="Yim A.K."/>
            <person name="Ouyang C.Y."/>
            <person name="Ngai S.M."/>
            <person name="Chan T.F."/>
            <person name="Leung E.L."/>
            <person name="Liu L."/>
            <person name="Liu Z.G."/>
            <person name="Tsui S.K."/>
        </authorList>
    </citation>
    <scope>NUCLEOTIDE SEQUENCE [LARGE SCALE GENOMIC DNA]</scope>
    <source>
        <strain evidence="1">Derp</strain>
    </source>
</reference>
<reference evidence="1 2" key="2">
    <citation type="journal article" date="2022" name="Mol. Biol. Evol.">
        <title>Comparative Genomics Reveals Insights into the Divergent Evolution of Astigmatic Mites and Household Pest Adaptations.</title>
        <authorList>
            <person name="Xiong Q."/>
            <person name="Wan A.T."/>
            <person name="Liu X."/>
            <person name="Fung C.S."/>
            <person name="Xiao X."/>
            <person name="Malainual N."/>
            <person name="Hou J."/>
            <person name="Wang L."/>
            <person name="Wang M."/>
            <person name="Yang K.Y."/>
            <person name="Cui Y."/>
            <person name="Leung E.L."/>
            <person name="Nong W."/>
            <person name="Shin S.K."/>
            <person name="Au S.W."/>
            <person name="Jeong K.Y."/>
            <person name="Chew F.T."/>
            <person name="Hui J.H."/>
            <person name="Leung T.F."/>
            <person name="Tungtrongchitr A."/>
            <person name="Zhong N."/>
            <person name="Liu Z."/>
            <person name="Tsui S.K."/>
        </authorList>
    </citation>
    <scope>NUCLEOTIDE SEQUENCE [LARGE SCALE GENOMIC DNA]</scope>
    <source>
        <strain evidence="1">Derp</strain>
    </source>
</reference>
<dbReference type="EMBL" id="NJHN03000031">
    <property type="protein sequence ID" value="KAH9423932.1"/>
    <property type="molecule type" value="Genomic_DNA"/>
</dbReference>
<protein>
    <submittedName>
        <fullName evidence="1">Uncharacterized protein</fullName>
    </submittedName>
</protein>
<comment type="caution">
    <text evidence="1">The sequence shown here is derived from an EMBL/GenBank/DDBJ whole genome shotgun (WGS) entry which is preliminary data.</text>
</comment>
<evidence type="ECO:0000313" key="2">
    <source>
        <dbReference type="Proteomes" id="UP000887458"/>
    </source>
</evidence>
<sequence length="62" mass="7355">MKRSRYCRLMFINKINENICYLKKIKSNQMTDLTDCRHLMAYTPTTITTTTTTIFHLFLTSS</sequence>
<accession>A0ABQ8JN62</accession>